<dbReference type="GO" id="GO:0005794">
    <property type="term" value="C:Golgi apparatus"/>
    <property type="evidence" value="ECO:0007669"/>
    <property type="project" value="TreeGrafter"/>
</dbReference>
<dbReference type="GO" id="GO:0071439">
    <property type="term" value="C:clathrin complex"/>
    <property type="evidence" value="ECO:0007669"/>
    <property type="project" value="TreeGrafter"/>
</dbReference>
<sequence>MDGDLWDKVLQRDNEYRRQFIDQVVSTALPESKSPEQVSAAVKAFMTADLPHEPIELLAFRIPRSVETSIFRICSS</sequence>
<dbReference type="InterPro" id="IPR016024">
    <property type="entry name" value="ARM-type_fold"/>
</dbReference>
<reference evidence="1 2" key="1">
    <citation type="submission" date="2017-09" db="EMBL/GenBank/DDBJ databases">
        <authorList>
            <consortium name="International Durum Wheat Genome Sequencing Consortium (IDWGSC)"/>
            <person name="Milanesi L."/>
        </authorList>
    </citation>
    <scope>NUCLEOTIDE SEQUENCE [LARGE SCALE GENOMIC DNA]</scope>
    <source>
        <strain evidence="2">cv. Svevo</strain>
    </source>
</reference>
<gene>
    <name evidence="1" type="ORF">TRITD_7Av1G236540</name>
</gene>
<dbReference type="AlphaFoldDB" id="A0A9R0ZKN3"/>
<name>A0A9R0ZKN3_TRITD</name>
<dbReference type="GO" id="GO:0005886">
    <property type="term" value="C:plasma membrane"/>
    <property type="evidence" value="ECO:0007669"/>
    <property type="project" value="TreeGrafter"/>
</dbReference>
<protein>
    <submittedName>
        <fullName evidence="1">Uncharacterized protein</fullName>
    </submittedName>
</protein>
<dbReference type="SUPFAM" id="SSF48371">
    <property type="entry name" value="ARM repeat"/>
    <property type="match status" value="1"/>
</dbReference>
<proteinExistence type="predicted"/>
<dbReference type="PANTHER" id="PTHR10292:SF1">
    <property type="entry name" value="CLATHRIN HEAVY CHAIN"/>
    <property type="match status" value="1"/>
</dbReference>
<dbReference type="GO" id="GO:0009507">
    <property type="term" value="C:chloroplast"/>
    <property type="evidence" value="ECO:0007669"/>
    <property type="project" value="TreeGrafter"/>
</dbReference>
<dbReference type="Proteomes" id="UP000324705">
    <property type="component" value="Chromosome 7A"/>
</dbReference>
<dbReference type="GO" id="GO:0009506">
    <property type="term" value="C:plasmodesma"/>
    <property type="evidence" value="ECO:0007669"/>
    <property type="project" value="TreeGrafter"/>
</dbReference>
<organism evidence="1 2">
    <name type="scientific">Triticum turgidum subsp. durum</name>
    <name type="common">Durum wheat</name>
    <name type="synonym">Triticum durum</name>
    <dbReference type="NCBI Taxonomy" id="4567"/>
    <lineage>
        <taxon>Eukaryota</taxon>
        <taxon>Viridiplantae</taxon>
        <taxon>Streptophyta</taxon>
        <taxon>Embryophyta</taxon>
        <taxon>Tracheophyta</taxon>
        <taxon>Spermatophyta</taxon>
        <taxon>Magnoliopsida</taxon>
        <taxon>Liliopsida</taxon>
        <taxon>Poales</taxon>
        <taxon>Poaceae</taxon>
        <taxon>BOP clade</taxon>
        <taxon>Pooideae</taxon>
        <taxon>Triticodae</taxon>
        <taxon>Triticeae</taxon>
        <taxon>Triticinae</taxon>
        <taxon>Triticum</taxon>
    </lineage>
</organism>
<evidence type="ECO:0000313" key="1">
    <source>
        <dbReference type="EMBL" id="VAI79455.1"/>
    </source>
</evidence>
<accession>A0A9R0ZKN3</accession>
<dbReference type="GO" id="GO:0032051">
    <property type="term" value="F:clathrin light chain binding"/>
    <property type="evidence" value="ECO:0007669"/>
    <property type="project" value="TreeGrafter"/>
</dbReference>
<evidence type="ECO:0000313" key="2">
    <source>
        <dbReference type="Proteomes" id="UP000324705"/>
    </source>
</evidence>
<dbReference type="EMBL" id="LT934123">
    <property type="protein sequence ID" value="VAI79455.1"/>
    <property type="molecule type" value="Genomic_DNA"/>
</dbReference>
<dbReference type="GO" id="GO:0006898">
    <property type="term" value="P:receptor-mediated endocytosis"/>
    <property type="evidence" value="ECO:0007669"/>
    <property type="project" value="TreeGrafter"/>
</dbReference>
<dbReference type="Gramene" id="TRITD7Av1G236540.1">
    <property type="protein sequence ID" value="TRITD7Av1G236540.1"/>
    <property type="gene ID" value="TRITD7Av1G236540"/>
</dbReference>
<dbReference type="PANTHER" id="PTHR10292">
    <property type="entry name" value="CLATHRIN HEAVY CHAIN RELATED"/>
    <property type="match status" value="1"/>
</dbReference>
<keyword evidence="2" id="KW-1185">Reference proteome</keyword>